<evidence type="ECO:0000313" key="2">
    <source>
        <dbReference type="Proteomes" id="UP001163046"/>
    </source>
</evidence>
<comment type="caution">
    <text evidence="1">The sequence shown here is derived from an EMBL/GenBank/DDBJ whole genome shotgun (WGS) entry which is preliminary data.</text>
</comment>
<protein>
    <submittedName>
        <fullName evidence="1">Uncharacterized protein</fullName>
    </submittedName>
</protein>
<dbReference type="OrthoDB" id="5987944at2759"/>
<dbReference type="AlphaFoldDB" id="A0A9X0A0N9"/>
<dbReference type="Proteomes" id="UP001163046">
    <property type="component" value="Unassembled WGS sequence"/>
</dbReference>
<dbReference type="EMBL" id="MU825407">
    <property type="protein sequence ID" value="KAJ7391311.1"/>
    <property type="molecule type" value="Genomic_DNA"/>
</dbReference>
<accession>A0A9X0A0N9</accession>
<name>A0A9X0A0N9_9CNID</name>
<reference evidence="1" key="1">
    <citation type="submission" date="2023-01" db="EMBL/GenBank/DDBJ databases">
        <title>Genome assembly of the deep-sea coral Lophelia pertusa.</title>
        <authorList>
            <person name="Herrera S."/>
            <person name="Cordes E."/>
        </authorList>
    </citation>
    <scope>NUCLEOTIDE SEQUENCE</scope>
    <source>
        <strain evidence="1">USNM1676648</strain>
        <tissue evidence="1">Polyp</tissue>
    </source>
</reference>
<gene>
    <name evidence="1" type="ORF">OS493_019444</name>
</gene>
<keyword evidence="2" id="KW-1185">Reference proteome</keyword>
<organism evidence="1 2">
    <name type="scientific">Desmophyllum pertusum</name>
    <dbReference type="NCBI Taxonomy" id="174260"/>
    <lineage>
        <taxon>Eukaryota</taxon>
        <taxon>Metazoa</taxon>
        <taxon>Cnidaria</taxon>
        <taxon>Anthozoa</taxon>
        <taxon>Hexacorallia</taxon>
        <taxon>Scleractinia</taxon>
        <taxon>Caryophylliina</taxon>
        <taxon>Caryophylliidae</taxon>
        <taxon>Desmophyllum</taxon>
    </lineage>
</organism>
<proteinExistence type="predicted"/>
<sequence>MTGCDSVSAFASKGKKKALGIVQLNPVLREFVGSLGEGVPARVEDLDKVCQHWWNCDTSVCVQCDIFPVKVSQASMQKALLGNTTDECKINSFLRIQPPRDRECFSKALAGDGPFPTAEMIDLLEDHNIHELPTADNIKSLVLFVATTEFVTKPFLCLSSMRDGMGHL</sequence>
<evidence type="ECO:0000313" key="1">
    <source>
        <dbReference type="EMBL" id="KAJ7391311.1"/>
    </source>
</evidence>